<dbReference type="InterPro" id="IPR008893">
    <property type="entry name" value="WGR_domain"/>
</dbReference>
<dbReference type="SUPFAM" id="SSF142921">
    <property type="entry name" value="WGR domain-like"/>
    <property type="match status" value="1"/>
</dbReference>
<organism evidence="2 3">
    <name type="scientific">Flavobacterium sediminilitoris</name>
    <dbReference type="NCBI Taxonomy" id="2024526"/>
    <lineage>
        <taxon>Bacteria</taxon>
        <taxon>Pseudomonadati</taxon>
        <taxon>Bacteroidota</taxon>
        <taxon>Flavobacteriia</taxon>
        <taxon>Flavobacteriales</taxon>
        <taxon>Flavobacteriaceae</taxon>
        <taxon>Flavobacterium</taxon>
    </lineage>
</organism>
<sequence length="1098" mass="127797">MKLIQQCKLFFREGNSDKVYEIDLCKLTNGEYLVNFRYGRRGASLKEGTKTPASVNQQEAEKIFNKLEQEKRTKGYQTEEEINIPLPVLNHLDKNTLEGRILLRLQDAVENTQSFKTTWKTSRVIWKAGELGITKAAPYILKLASKGDDFQLYASIWAFIQLKTVEAIPFLKTAALQIKQKDHVRWLAYEGLFQLMEEGEDLNEIKRKCFTLLPETLQEVIKEGETDATFHFYSLQIEQKLALEGFSAFYLLSLFNPQWNKGIQAIIEQIPFIPPYFKTIRSLYKLAQIRKDYTILALLSYRLEKEKPMYTRRASLDPDGYPTHQYINSIGEYLNIGKELRGKNSRVAFSHNTKYYFQQNSVTHLIQLGTQKDGKDYIKLAINQLLQYTEADYTAKIKQPPQQYGMYSYELRQYLFTSIEYAECSKAYLLSSILFGNDSTRMLTPKLELIHSKTYEISDKWYYNVNNVRPYNPENKATKKESKEEKGLLSTLKNFFSKKETIVPETISQPESTLTEVSQRTELYPEHWDAYPEAYIQLLMMGKMNLIHQFAFDRLQAHANYDAIKKRFSLEDIIQLLQNPFEIPQKLGYQTLENRKQEFEKLPNYMLLLLNVSHQPTLTWASRTISFNRSFYLENAEALIALLFNNQEFLDTWIIEQLEAIRFNEATTKEIVEQTIQKLILLTDTPAHNILAKKTIQRLKIVAKDQLASLHPKIISYLLEAPLGMNALLASEIIALKAQANENIPISLCVEFIQNPLQEVRYIGLDLLQKASETDIQTHWNTVLTLLQHDTAMVVQTVLNLGLRPSLASQLQSTWIQIVQTLISKPAFEGSHSFIINQLEAYKVYLQYLEPNYLLQVLFANYRDVQIEASLWLYAYPKTNTFTLRQIIALAESELLAVRQWVWQYYENNIERIKKEKERALSLVDSKWEDTRTFAFQFFRTQFEASDWTTETLISLVDSVRDDVMQFGKELIMRYFTEAQGHQYLIALSQHPSEVIQLYVSNLLKEYATDSPEKLEQLDFYFRSVLFRVHKGRITKERVLDFLIAEALKNEKAAHYVNGLFSYLSATSALQDKARFILALSQIQDCYPQMDSCLILNS</sequence>
<dbReference type="Gene3D" id="2.20.140.10">
    <property type="entry name" value="WGR domain"/>
    <property type="match status" value="1"/>
</dbReference>
<gene>
    <name evidence="2" type="ORF">LXD69_08505</name>
</gene>
<dbReference type="InterPro" id="IPR036930">
    <property type="entry name" value="WGR_dom_sf"/>
</dbReference>
<dbReference type="CDD" id="cd07998">
    <property type="entry name" value="WGR_DNA_ligase"/>
    <property type="match status" value="1"/>
</dbReference>
<evidence type="ECO:0000313" key="2">
    <source>
        <dbReference type="EMBL" id="UOX35551.1"/>
    </source>
</evidence>
<proteinExistence type="predicted"/>
<keyword evidence="3" id="KW-1185">Reference proteome</keyword>
<evidence type="ECO:0000259" key="1">
    <source>
        <dbReference type="PROSITE" id="PS51977"/>
    </source>
</evidence>
<evidence type="ECO:0000313" key="3">
    <source>
        <dbReference type="Proteomes" id="UP000830454"/>
    </source>
</evidence>
<dbReference type="PROSITE" id="PS51977">
    <property type="entry name" value="WGR"/>
    <property type="match status" value="1"/>
</dbReference>
<accession>A0ABY4HTR1</accession>
<dbReference type="Pfam" id="PF05406">
    <property type="entry name" value="WGR"/>
    <property type="match status" value="1"/>
</dbReference>
<feature type="domain" description="WGR" evidence="1">
    <location>
        <begin position="1"/>
        <end position="90"/>
    </location>
</feature>
<dbReference type="Proteomes" id="UP000830454">
    <property type="component" value="Chromosome"/>
</dbReference>
<reference evidence="2" key="2">
    <citation type="submission" date="2022-04" db="EMBL/GenBank/DDBJ databases">
        <title>Complete Genome Sequence of Flavobacterium sediminilitoris YSM-43, Isolated from a Tidal Sediment.</title>
        <authorList>
            <person name="Lee P.A."/>
        </authorList>
    </citation>
    <scope>NUCLEOTIDE SEQUENCE</scope>
    <source>
        <strain evidence="2">YSM-43</strain>
    </source>
</reference>
<name>A0ABY4HTR1_9FLAO</name>
<dbReference type="EMBL" id="CP090145">
    <property type="protein sequence ID" value="UOX35551.1"/>
    <property type="molecule type" value="Genomic_DNA"/>
</dbReference>
<dbReference type="RefSeq" id="WP_246918796.1">
    <property type="nucleotide sequence ID" value="NZ_CP090145.1"/>
</dbReference>
<reference evidence="2" key="1">
    <citation type="submission" date="2021-12" db="EMBL/GenBank/DDBJ databases">
        <authorList>
            <person name="Cha I.-T."/>
            <person name="Lee K.-E."/>
            <person name="Park S.-J."/>
        </authorList>
    </citation>
    <scope>NUCLEOTIDE SEQUENCE</scope>
    <source>
        <strain evidence="2">YSM-43</strain>
    </source>
</reference>
<protein>
    <submittedName>
        <fullName evidence="2">WGR domain-containing protein</fullName>
    </submittedName>
</protein>